<name>A0A6P7IVW3_9TELE</name>
<proteinExistence type="inferred from homology"/>
<dbReference type="InterPro" id="IPR027417">
    <property type="entry name" value="P-loop_NTPase"/>
</dbReference>
<keyword evidence="2" id="KW-0547">Nucleotide-binding</keyword>
<dbReference type="AlphaFoldDB" id="A0A6P7IVW3"/>
<dbReference type="CDD" id="cd01852">
    <property type="entry name" value="AIG1"/>
    <property type="match status" value="1"/>
</dbReference>
<dbReference type="GeneID" id="114438679"/>
<organism evidence="6 7">
    <name type="scientific">Parambassis ranga</name>
    <name type="common">Indian glassy fish</name>
    <dbReference type="NCBI Taxonomy" id="210632"/>
    <lineage>
        <taxon>Eukaryota</taxon>
        <taxon>Metazoa</taxon>
        <taxon>Chordata</taxon>
        <taxon>Craniata</taxon>
        <taxon>Vertebrata</taxon>
        <taxon>Euteleostomi</taxon>
        <taxon>Actinopterygii</taxon>
        <taxon>Neopterygii</taxon>
        <taxon>Teleostei</taxon>
        <taxon>Neoteleostei</taxon>
        <taxon>Acanthomorphata</taxon>
        <taxon>Ovalentaria</taxon>
        <taxon>Ambassidae</taxon>
        <taxon>Parambassis</taxon>
    </lineage>
</organism>
<dbReference type="InParanoid" id="A0A6P7IVW3"/>
<feature type="region of interest" description="Disordered" evidence="4">
    <location>
        <begin position="1005"/>
        <end position="1030"/>
    </location>
</feature>
<gene>
    <name evidence="7" type="primary">LOC114438679</name>
</gene>
<evidence type="ECO:0000256" key="2">
    <source>
        <dbReference type="ARBA" id="ARBA00022741"/>
    </source>
</evidence>
<dbReference type="PANTHER" id="PTHR10903">
    <property type="entry name" value="GTPASE, IMAP FAMILY MEMBER-RELATED"/>
    <property type="match status" value="1"/>
</dbReference>
<evidence type="ECO:0000313" key="6">
    <source>
        <dbReference type="Proteomes" id="UP000515145"/>
    </source>
</evidence>
<dbReference type="Proteomes" id="UP000515145">
    <property type="component" value="Chromosome 1"/>
</dbReference>
<dbReference type="InterPro" id="IPR045058">
    <property type="entry name" value="GIMA/IAN/Toc"/>
</dbReference>
<keyword evidence="3" id="KW-0342">GTP-binding</keyword>
<accession>A0A6P7IVW3</accession>
<keyword evidence="6" id="KW-1185">Reference proteome</keyword>
<dbReference type="FunCoup" id="A0A6P7IVW3">
    <property type="interactions" value="27"/>
</dbReference>
<feature type="domain" description="AIG1-type G" evidence="5">
    <location>
        <begin position="624"/>
        <end position="827"/>
    </location>
</feature>
<feature type="domain" description="AIG1-type G" evidence="5">
    <location>
        <begin position="230"/>
        <end position="430"/>
    </location>
</feature>
<dbReference type="FunFam" id="3.40.50.300:FF:000366">
    <property type="entry name" value="GTPase, IMAP family member 2"/>
    <property type="match status" value="1"/>
</dbReference>
<evidence type="ECO:0000256" key="4">
    <source>
        <dbReference type="SAM" id="MobiDB-lite"/>
    </source>
</evidence>
<reference evidence="7" key="1">
    <citation type="submission" date="2025-08" db="UniProtKB">
        <authorList>
            <consortium name="RefSeq"/>
        </authorList>
    </citation>
    <scope>IDENTIFICATION</scope>
</reference>
<protein>
    <submittedName>
        <fullName evidence="7">GTPase IMAP family member 8-like</fullName>
    </submittedName>
</protein>
<dbReference type="RefSeq" id="XP_028265999.1">
    <property type="nucleotide sequence ID" value="XM_028410198.1"/>
</dbReference>
<dbReference type="PANTHER" id="PTHR10903:SF188">
    <property type="entry name" value="GTPASE IMAP FAMILY MEMBER 2-LIKE-RELATED"/>
    <property type="match status" value="1"/>
</dbReference>
<dbReference type="Pfam" id="PF04548">
    <property type="entry name" value="AIG1"/>
    <property type="match status" value="4"/>
</dbReference>
<evidence type="ECO:0000256" key="1">
    <source>
        <dbReference type="ARBA" id="ARBA00008535"/>
    </source>
</evidence>
<evidence type="ECO:0000256" key="3">
    <source>
        <dbReference type="ARBA" id="ARBA00023134"/>
    </source>
</evidence>
<dbReference type="PROSITE" id="PS51720">
    <property type="entry name" value="G_AIG1"/>
    <property type="match status" value="2"/>
</dbReference>
<evidence type="ECO:0000313" key="7">
    <source>
        <dbReference type="RefSeq" id="XP_028265999.1"/>
    </source>
</evidence>
<dbReference type="OrthoDB" id="8954335at2759"/>
<feature type="region of interest" description="Disordered" evidence="4">
    <location>
        <begin position="1107"/>
        <end position="1154"/>
    </location>
</feature>
<dbReference type="InterPro" id="IPR006703">
    <property type="entry name" value="G_AIG1"/>
</dbReference>
<dbReference type="GO" id="GO:0005525">
    <property type="term" value="F:GTP binding"/>
    <property type="evidence" value="ECO:0007669"/>
    <property type="project" value="UniProtKB-KW"/>
</dbReference>
<evidence type="ECO:0000259" key="5">
    <source>
        <dbReference type="PROSITE" id="PS51720"/>
    </source>
</evidence>
<feature type="region of interest" description="Disordered" evidence="4">
    <location>
        <begin position="866"/>
        <end position="923"/>
    </location>
</feature>
<dbReference type="SUPFAM" id="SSF52540">
    <property type="entry name" value="P-loop containing nucleoside triphosphate hydrolases"/>
    <property type="match status" value="3"/>
</dbReference>
<comment type="similarity">
    <text evidence="1">Belongs to the TRAFAC class TrmE-Era-EngA-EngB-Septin-like GTPase superfamily. AIG1/Toc34/Toc159-like paraseptin GTPase family. IAN subfamily.</text>
</comment>
<dbReference type="Gene3D" id="3.40.50.300">
    <property type="entry name" value="P-loop containing nucleotide triphosphate hydrolases"/>
    <property type="match status" value="4"/>
</dbReference>
<sequence>METTESELRVVILGNSWSARREIVNFILRQTLVYKAPEICMRFRGPVEDKILSVIQTPDLSLTNMSMGELTAFIKDCMQMSAPGPHVFLLAVQPDDFTDKHKLGLCTVLKHISDQSFDHSLILISTPTDERLMKKHMENPHLNDMIRKCQYRYMKLGDIQHSELLTGLSEIVKENNGEHVSYESYEDTTATLPEDHQKKTTSITAAVRDAGICAKGTIPHPTPSENPSAASALRIVLLGKSEDKKTKLGNLIIGEQVFHCQKTPHCVASSREWRGNPLTVVNTPDMLSLRRETIRKEVERCLMLCSPEPNVLLLLVKPSKFTEADRGTLKFILSLCGKDALKHSIVVITHDNEMSISVNELLKDCEGRHYSLSEDNYTSLMEKIEEAARNRSEPTLPACEQIKPPLNLVLCGRRGAEKTSAAKAILDQTQLLSGSNPSECVGRWFSLVELPALYGKPEEEVMEESWRCVSLCGPEGVHAFLLVLPVAPLTDEDKKELQSIKNTFSSRVEDFTLILFTVESDPTHSAVVNFVKQDKNSRELCQSCGGRYVFLNINNKMQISNMLEIVEKMRPDKDKPQSYTTETFMCGKMDEISLLRENMIKLQDELQQLKTKPMVTCDEEKQSSDCLRIVLIGKTGSGKSSSGNTILKKKIYKAELRQTSVTKRCQKEHGEVGGRPVVVVDTPGLFDSTMSNEEVHEEMVKCISLLAPGPHVFLLVLQIGRFTPEEKDTLSLIKKGFGKNSEKFTIILLTGGDSLEAEELSTEKYIKDKCDDSFKKLIADCGGRYHVFNNRDKNNHTQVSELITKIDNMVKENGGSCYTNEMLQEAEAAIQKEVERLLKEKEEEMKTEREELERKHEEEIKTMTKKLEEQQEEMEKERQLREKQLKEKEENINKEREQRRKEQEKRKEEDRIRKGLDEAKRQEMEQKLEALEKKIKSESREKETIDKKLVESREEIRMEREAWEKERKEWWEKRYKEAQRNQRVEKRKLDMLQKEFELERKQNDIKRKEEDRMRREQEEKERNILEQNYKKEMEDMKRKYEEDARKQAEEFNEFKEKYTKDLEALMEKHDEELKALKDQHEEEVRQKEEAHSAQYNLLHELSSHKEKELKEEIQQKGRKLQSEADEKTKLEDELKNKEKRLKGLEQLKKKQEQEINDLKEKYKKKCTIF</sequence>